<organism evidence="1 2">
    <name type="scientific">Armillaria gallica</name>
    <name type="common">Bulbous honey fungus</name>
    <name type="synonym">Armillaria bulbosa</name>
    <dbReference type="NCBI Taxonomy" id="47427"/>
    <lineage>
        <taxon>Eukaryota</taxon>
        <taxon>Fungi</taxon>
        <taxon>Dikarya</taxon>
        <taxon>Basidiomycota</taxon>
        <taxon>Agaricomycotina</taxon>
        <taxon>Agaricomycetes</taxon>
        <taxon>Agaricomycetidae</taxon>
        <taxon>Agaricales</taxon>
        <taxon>Marasmiineae</taxon>
        <taxon>Physalacriaceae</taxon>
        <taxon>Armillaria</taxon>
    </lineage>
</organism>
<dbReference type="STRING" id="47427.A0A2H3D366"/>
<dbReference type="OrthoDB" id="10262413at2759"/>
<evidence type="ECO:0000313" key="1">
    <source>
        <dbReference type="EMBL" id="PBK83467.1"/>
    </source>
</evidence>
<evidence type="ECO:0000313" key="2">
    <source>
        <dbReference type="Proteomes" id="UP000217790"/>
    </source>
</evidence>
<dbReference type="EMBL" id="KZ293706">
    <property type="protein sequence ID" value="PBK83467.1"/>
    <property type="molecule type" value="Genomic_DNA"/>
</dbReference>
<dbReference type="AlphaFoldDB" id="A0A2H3D366"/>
<accession>A0A2H3D366</accession>
<evidence type="ECO:0008006" key="3">
    <source>
        <dbReference type="Google" id="ProtNLM"/>
    </source>
</evidence>
<gene>
    <name evidence="1" type="ORF">ARMGADRAFT_1089320</name>
</gene>
<keyword evidence="2" id="KW-1185">Reference proteome</keyword>
<dbReference type="Proteomes" id="UP000217790">
    <property type="component" value="Unassembled WGS sequence"/>
</dbReference>
<dbReference type="InParanoid" id="A0A2H3D366"/>
<protein>
    <recommendedName>
        <fullName evidence="3">NAD(P)-binding protein</fullName>
    </recommendedName>
</protein>
<proteinExistence type="predicted"/>
<reference evidence="2" key="1">
    <citation type="journal article" date="2017" name="Nat. Ecol. Evol.">
        <title>Genome expansion and lineage-specific genetic innovations in the forest pathogenic fungi Armillaria.</title>
        <authorList>
            <person name="Sipos G."/>
            <person name="Prasanna A.N."/>
            <person name="Walter M.C."/>
            <person name="O'Connor E."/>
            <person name="Balint B."/>
            <person name="Krizsan K."/>
            <person name="Kiss B."/>
            <person name="Hess J."/>
            <person name="Varga T."/>
            <person name="Slot J."/>
            <person name="Riley R."/>
            <person name="Boka B."/>
            <person name="Rigling D."/>
            <person name="Barry K."/>
            <person name="Lee J."/>
            <person name="Mihaltcheva S."/>
            <person name="LaButti K."/>
            <person name="Lipzen A."/>
            <person name="Waldron R."/>
            <person name="Moloney N.M."/>
            <person name="Sperisen C."/>
            <person name="Kredics L."/>
            <person name="Vagvoelgyi C."/>
            <person name="Patrignani A."/>
            <person name="Fitzpatrick D."/>
            <person name="Nagy I."/>
            <person name="Doyle S."/>
            <person name="Anderson J.B."/>
            <person name="Grigoriev I.V."/>
            <person name="Gueldener U."/>
            <person name="Muensterkoetter M."/>
            <person name="Nagy L.G."/>
        </authorList>
    </citation>
    <scope>NUCLEOTIDE SEQUENCE [LARGE SCALE GENOMIC DNA]</scope>
    <source>
        <strain evidence="2">Ar21-2</strain>
    </source>
</reference>
<name>A0A2H3D366_ARMGA</name>
<sequence>MAQAAVVDVVFATVHCDDLPAAQAISQGAKDRYEKTGKHLILIHTSGTGEVSDNAQGLHSADVVYSDLDVPLFEALPSSQSRRKVDLAVTAADNEAYMKTYIVLPLLTIYGVSAGIMHRHGH</sequence>